<name>A0A2G8KF73_STIJA</name>
<proteinExistence type="predicted"/>
<accession>A0A2G8KF73</accession>
<keyword evidence="4" id="KW-1185">Reference proteome</keyword>
<dbReference type="AlphaFoldDB" id="A0A2G8KF73"/>
<protein>
    <recommendedName>
        <fullName evidence="2">Tesmin/TSO1-like CXC domain-containing protein</fullName>
    </recommendedName>
</protein>
<organism evidence="3 4">
    <name type="scientific">Stichopus japonicus</name>
    <name type="common">Sea cucumber</name>
    <dbReference type="NCBI Taxonomy" id="307972"/>
    <lineage>
        <taxon>Eukaryota</taxon>
        <taxon>Metazoa</taxon>
        <taxon>Echinodermata</taxon>
        <taxon>Eleutherozoa</taxon>
        <taxon>Echinozoa</taxon>
        <taxon>Holothuroidea</taxon>
        <taxon>Aspidochirotacea</taxon>
        <taxon>Aspidochirotida</taxon>
        <taxon>Stichopodidae</taxon>
        <taxon>Apostichopus</taxon>
    </lineage>
</organism>
<gene>
    <name evidence="3" type="ORF">BSL78_16510</name>
</gene>
<evidence type="ECO:0000313" key="4">
    <source>
        <dbReference type="Proteomes" id="UP000230750"/>
    </source>
</evidence>
<feature type="compositionally biased region" description="Low complexity" evidence="1">
    <location>
        <begin position="493"/>
        <end position="507"/>
    </location>
</feature>
<evidence type="ECO:0000259" key="2">
    <source>
        <dbReference type="SMART" id="SM01114"/>
    </source>
</evidence>
<dbReference type="Proteomes" id="UP000230750">
    <property type="component" value="Unassembled WGS sequence"/>
</dbReference>
<comment type="caution">
    <text evidence="3">The sequence shown here is derived from an EMBL/GenBank/DDBJ whole genome shotgun (WGS) entry which is preliminary data.</text>
</comment>
<feature type="region of interest" description="Disordered" evidence="1">
    <location>
        <begin position="474"/>
        <end position="507"/>
    </location>
</feature>
<dbReference type="SMART" id="SM01114">
    <property type="entry name" value="CXC"/>
    <property type="match status" value="1"/>
</dbReference>
<evidence type="ECO:0000256" key="1">
    <source>
        <dbReference type="SAM" id="MobiDB-lite"/>
    </source>
</evidence>
<evidence type="ECO:0000313" key="3">
    <source>
        <dbReference type="EMBL" id="PIK46615.1"/>
    </source>
</evidence>
<dbReference type="OrthoDB" id="6149349at2759"/>
<dbReference type="EMBL" id="MRZV01000631">
    <property type="protein sequence ID" value="PIK46615.1"/>
    <property type="molecule type" value="Genomic_DNA"/>
</dbReference>
<feature type="domain" description="Tesmin/TSO1-like CXC" evidence="2">
    <location>
        <begin position="427"/>
        <end position="467"/>
    </location>
</feature>
<sequence length="544" mass="61056">MAELKQFPPDILSNFKKGAFAVSISGNDGCTKPPKRSRRNLKTFTVKKKSIQKQSYEIKDQKLQILSLRRQVALSKASNQPVECLYQFVSLPRAICCPDGLPFKACKSKSASELQKRLSAPIILITAGGFDGDNTDQALSVSKNNPTISVVSELTSNHEEGDSRVWFHTGKTTCERVVIYSPDRDTFHVGLPLMSSFTSKQVYVQLRAAKNDNLFIDMNVLINLLTCDVSLQKVGPSLIDHIPTFFQTLYVVSGCDFTSFFKGHSKKGFLDVFFRDCEFITGPDACGKLDDFRHSEVGLLAFYRLIGSVYFRKHCSAFEAESPRELLLSLWLTEKSNLENHTTFLESIRNGHFHRISGESEWMPSTDALRLHWQRCCWVLTVWAQACSSNVTVPELTSHGWTVANDKVSVVWDTEVNLEKVNRNIQHLKEGCKCKKGCTRNWCKCRKDGKICSIFCQCQSCENKTLSNVDTVEISPESSNPAHLVSHQEQFDSDSGSDSSDADSLSGNELLDEENETELFDIDEFCKLVAAAATETEYFDDNGI</sequence>
<reference evidence="3 4" key="1">
    <citation type="journal article" date="2017" name="PLoS Biol.">
        <title>The sea cucumber genome provides insights into morphological evolution and visceral regeneration.</title>
        <authorList>
            <person name="Zhang X."/>
            <person name="Sun L."/>
            <person name="Yuan J."/>
            <person name="Sun Y."/>
            <person name="Gao Y."/>
            <person name="Zhang L."/>
            <person name="Li S."/>
            <person name="Dai H."/>
            <person name="Hamel J.F."/>
            <person name="Liu C."/>
            <person name="Yu Y."/>
            <person name="Liu S."/>
            <person name="Lin W."/>
            <person name="Guo K."/>
            <person name="Jin S."/>
            <person name="Xu P."/>
            <person name="Storey K.B."/>
            <person name="Huan P."/>
            <person name="Zhang T."/>
            <person name="Zhou Y."/>
            <person name="Zhang J."/>
            <person name="Lin C."/>
            <person name="Li X."/>
            <person name="Xing L."/>
            <person name="Huo D."/>
            <person name="Sun M."/>
            <person name="Wang L."/>
            <person name="Mercier A."/>
            <person name="Li F."/>
            <person name="Yang H."/>
            <person name="Xiang J."/>
        </authorList>
    </citation>
    <scope>NUCLEOTIDE SEQUENCE [LARGE SCALE GENOMIC DNA]</scope>
    <source>
        <strain evidence="3">Shaxun</strain>
        <tissue evidence="3">Muscle</tissue>
    </source>
</reference>
<dbReference type="InterPro" id="IPR033467">
    <property type="entry name" value="Tesmin/TSO1-like_CXC"/>
</dbReference>